<feature type="binding site" evidence="4">
    <location>
        <begin position="93"/>
        <end position="97"/>
    </location>
    <ligand>
        <name>NAD(+)</name>
        <dbReference type="ChEBI" id="CHEBI:57540"/>
    </ligand>
</feature>
<evidence type="ECO:0000256" key="4">
    <source>
        <dbReference type="PIRSR" id="PIRSR000112-3"/>
    </source>
</evidence>
<sequence length="357" mass="39047">MLAIKSPDTYYHEPGLRHEAGKIIATLSQNILLIASPRAWAQIGPDLEVSLRQHNVRWRVEMMNGECSDTVIAHFIDRAKLAGAGLILGVGGGRVLDTAKAVANGLEQVMSVTFPTIAATCAAWSPLTIIYDDAGRYQRRLLLDRLPKAVLVDSEIIAKSSVRYLKAGIVDALAKWYEFAPYQRLEPASLALNLKVQTARQALDTFRQYGTQALLDNEQGLVSEALIRVIDASIAIAGMANSIREDNPTPGVAHAIHNRLTWEPELHHWLHGEKVGFCLLVQSLLERGDIGPDPELLAFLRQYEMPLTLAPLSAPDPTVFRAIAEGVTIPDSAAKRLPFDVSTAALEQALHASSVQF</sequence>
<dbReference type="PIRSF" id="PIRSF000112">
    <property type="entry name" value="Glycerol_dehydrogenase"/>
    <property type="match status" value="1"/>
</dbReference>
<dbReference type="OrthoDB" id="6502012at2"/>
<evidence type="ECO:0000313" key="9">
    <source>
        <dbReference type="Proteomes" id="UP000247005"/>
    </source>
</evidence>
<feature type="binding site" evidence="3">
    <location>
        <position position="254"/>
    </location>
    <ligand>
        <name>glycerol</name>
        <dbReference type="ChEBI" id="CHEBI:17754"/>
    </ligand>
</feature>
<dbReference type="SUPFAM" id="SSF56796">
    <property type="entry name" value="Dehydroquinate synthase-like"/>
    <property type="match status" value="1"/>
</dbReference>
<evidence type="ECO:0000313" key="7">
    <source>
        <dbReference type="EMBL" id="POP45399.1"/>
    </source>
</evidence>
<dbReference type="InterPro" id="IPR016205">
    <property type="entry name" value="Glycerol_DH"/>
</dbReference>
<accession>A0A2P5GKT3</accession>
<dbReference type="RefSeq" id="WP_103676671.1">
    <property type="nucleotide sequence ID" value="NZ_PQGD01000017.1"/>
</dbReference>
<proteinExistence type="predicted"/>
<reference evidence="8 9" key="1">
    <citation type="submission" date="2018-01" db="EMBL/GenBank/DDBJ databases">
        <title>Superficieibacter electus gen. nov., sp. nov., an extended-spectrum beta-lactamase possessing member of the Enterobacteriaceae family, isolated from intensive care unit surfaces.</title>
        <authorList>
            <person name="Potter R.F."/>
            <person name="D'Souza A.W."/>
        </authorList>
    </citation>
    <scope>NUCLEOTIDE SEQUENCE [LARGE SCALE GENOMIC DNA]</scope>
    <source>
        <strain evidence="7 9">BP-1</strain>
        <strain evidence="6 8">BP-2</strain>
    </source>
</reference>
<dbReference type="Proteomes" id="UP000247005">
    <property type="component" value="Unassembled WGS sequence"/>
</dbReference>
<gene>
    <name evidence="7" type="ORF">CHU32_19550</name>
    <name evidence="6" type="ORF">CHU33_13860</name>
</gene>
<feature type="binding site" evidence="4">
    <location>
        <position position="127"/>
    </location>
    <ligand>
        <name>NAD(+)</name>
        <dbReference type="ChEBI" id="CHEBI:57540"/>
    </ligand>
</feature>
<protein>
    <submittedName>
        <fullName evidence="7">Oxidoreductase</fullName>
    </submittedName>
</protein>
<dbReference type="GO" id="GO:0016614">
    <property type="term" value="F:oxidoreductase activity, acting on CH-OH group of donors"/>
    <property type="evidence" value="ECO:0007669"/>
    <property type="project" value="InterPro"/>
</dbReference>
<dbReference type="GO" id="GO:0046872">
    <property type="term" value="F:metal ion binding"/>
    <property type="evidence" value="ECO:0007669"/>
    <property type="project" value="UniProtKB-KW"/>
</dbReference>
<evidence type="ECO:0000256" key="1">
    <source>
        <dbReference type="ARBA" id="ARBA00022723"/>
    </source>
</evidence>
<dbReference type="Gene3D" id="1.20.1090.10">
    <property type="entry name" value="Dehydroquinate synthase-like - alpha domain"/>
    <property type="match status" value="1"/>
</dbReference>
<name>A0A2P5GKT3_9ENTR</name>
<keyword evidence="1 3" id="KW-0479">Metal-binding</keyword>
<dbReference type="Gene3D" id="3.40.50.1970">
    <property type="match status" value="1"/>
</dbReference>
<dbReference type="EMBL" id="PQGE01000011">
    <property type="protein sequence ID" value="POP44070.1"/>
    <property type="molecule type" value="Genomic_DNA"/>
</dbReference>
<dbReference type="InterPro" id="IPR001670">
    <property type="entry name" value="ADH_Fe/GldA"/>
</dbReference>
<feature type="binding site" evidence="4">
    <location>
        <position position="125"/>
    </location>
    <ligand>
        <name>NAD(+)</name>
        <dbReference type="ChEBI" id="CHEBI:57540"/>
    </ligand>
</feature>
<evidence type="ECO:0000259" key="5">
    <source>
        <dbReference type="Pfam" id="PF00465"/>
    </source>
</evidence>
<keyword evidence="2" id="KW-0560">Oxidoreductase</keyword>
<feature type="binding site" evidence="3">
    <location>
        <position position="171"/>
    </location>
    <ligand>
        <name>glycerol</name>
        <dbReference type="ChEBI" id="CHEBI:17754"/>
    </ligand>
</feature>
<dbReference type="PANTHER" id="PTHR43616:SF3">
    <property type="entry name" value="HYDROXYCARBOXYLATE DEHYDROGENASE A"/>
    <property type="match status" value="1"/>
</dbReference>
<evidence type="ECO:0000313" key="8">
    <source>
        <dbReference type="Proteomes" id="UP000237073"/>
    </source>
</evidence>
<evidence type="ECO:0000256" key="3">
    <source>
        <dbReference type="PIRSR" id="PIRSR000112-1"/>
    </source>
</evidence>
<evidence type="ECO:0000313" key="6">
    <source>
        <dbReference type="EMBL" id="POP44070.1"/>
    </source>
</evidence>
<feature type="binding site" evidence="3">
    <location>
        <position position="271"/>
    </location>
    <ligand>
        <name>glycerol</name>
        <dbReference type="ChEBI" id="CHEBI:17754"/>
    </ligand>
</feature>
<keyword evidence="8" id="KW-1185">Reference proteome</keyword>
<dbReference type="AlphaFoldDB" id="A0A2P5GKT3"/>
<dbReference type="Pfam" id="PF00465">
    <property type="entry name" value="Fe-ADH"/>
    <property type="match status" value="1"/>
</dbReference>
<dbReference type="PANTHER" id="PTHR43616">
    <property type="entry name" value="GLYCEROL DEHYDROGENASE"/>
    <property type="match status" value="1"/>
</dbReference>
<keyword evidence="4" id="KW-0520">NAD</keyword>
<comment type="cofactor">
    <cofactor evidence="3">
        <name>Zn(2+)</name>
        <dbReference type="ChEBI" id="CHEBI:29105"/>
    </cofactor>
    <text evidence="3">Binds 1 zinc ion per subunit.</text>
</comment>
<dbReference type="CDD" id="cd08550">
    <property type="entry name" value="GlyDH-like"/>
    <property type="match status" value="1"/>
</dbReference>
<dbReference type="Proteomes" id="UP000237073">
    <property type="component" value="Unassembled WGS sequence"/>
</dbReference>
<evidence type="ECO:0000256" key="2">
    <source>
        <dbReference type="ARBA" id="ARBA00023002"/>
    </source>
</evidence>
<keyword evidence="3" id="KW-0862">Zinc</keyword>
<dbReference type="EMBL" id="PQGD01000017">
    <property type="protein sequence ID" value="POP45399.1"/>
    <property type="molecule type" value="Genomic_DNA"/>
</dbReference>
<comment type="caution">
    <text evidence="7">The sequence shown here is derived from an EMBL/GenBank/DDBJ whole genome shotgun (WGS) entry which is preliminary data.</text>
</comment>
<feature type="binding site" evidence="4">
    <location>
        <position position="131"/>
    </location>
    <ligand>
        <name>NAD(+)</name>
        <dbReference type="ChEBI" id="CHEBI:57540"/>
    </ligand>
</feature>
<feature type="domain" description="Alcohol dehydrogenase iron-type/glycerol dehydrogenase GldA" evidence="5">
    <location>
        <begin position="7"/>
        <end position="153"/>
    </location>
</feature>
<organism evidence="7 9">
    <name type="scientific">Superficieibacter electus</name>
    <dbReference type="NCBI Taxonomy" id="2022662"/>
    <lineage>
        <taxon>Bacteria</taxon>
        <taxon>Pseudomonadati</taxon>
        <taxon>Pseudomonadota</taxon>
        <taxon>Gammaproteobacteria</taxon>
        <taxon>Enterobacterales</taxon>
        <taxon>Enterobacteriaceae</taxon>
        <taxon>Superficieibacter</taxon>
    </lineage>
</organism>